<reference evidence="4" key="2">
    <citation type="submission" date="2021-04" db="EMBL/GenBank/DDBJ databases">
        <authorList>
            <person name="Podell S."/>
        </authorList>
    </citation>
    <scope>NUCLEOTIDE SEQUENCE</scope>
    <source>
        <strain evidence="4">Hildebrandi</strain>
    </source>
</reference>
<feature type="transmembrane region" description="Helical" evidence="2">
    <location>
        <begin position="240"/>
        <end position="260"/>
    </location>
</feature>
<dbReference type="OrthoDB" id="47377at2759"/>
<dbReference type="EMBL" id="JAGRRH010000063">
    <property type="protein sequence ID" value="KAG7338184.1"/>
    <property type="molecule type" value="Genomic_DNA"/>
</dbReference>
<feature type="transmembrane region" description="Helical" evidence="2">
    <location>
        <begin position="469"/>
        <end position="489"/>
    </location>
</feature>
<proteinExistence type="predicted"/>
<dbReference type="EMBL" id="JAGRRH010000010">
    <property type="protein sequence ID" value="KAG7362689.1"/>
    <property type="molecule type" value="Genomic_DNA"/>
</dbReference>
<name>A0A9K3LHU1_9STRA</name>
<keyword evidence="5" id="KW-1185">Reference proteome</keyword>
<evidence type="ECO:0000313" key="3">
    <source>
        <dbReference type="EMBL" id="KAG7338184.1"/>
    </source>
</evidence>
<accession>A0A9K3LHU1</accession>
<evidence type="ECO:0000313" key="5">
    <source>
        <dbReference type="Proteomes" id="UP000693970"/>
    </source>
</evidence>
<feature type="transmembrane region" description="Helical" evidence="2">
    <location>
        <begin position="99"/>
        <end position="118"/>
    </location>
</feature>
<keyword evidence="2" id="KW-0812">Transmembrane</keyword>
<dbReference type="PANTHER" id="PTHR34730:SF1">
    <property type="entry name" value="PARAQUAT-INDUCIBLE PROTEIN A"/>
    <property type="match status" value="1"/>
</dbReference>
<feature type="transmembrane region" description="Helical" evidence="2">
    <location>
        <begin position="628"/>
        <end position="648"/>
    </location>
</feature>
<dbReference type="PANTHER" id="PTHR34730">
    <property type="entry name" value="UNNAMED PRODUCT"/>
    <property type="match status" value="1"/>
</dbReference>
<sequence length="717" mass="79420">MTTEVQPQPQPQRSVQTQPIEHSAVSPLLPRMANIAAGRRQQRQQRRMGPNLHHTTSTVPSAFLPPPSSIMPPITFNATSPTPLRRYIPALASCASTPIWAKLCIPILAVFCHTMFYYGQTEPMWKLHANATIDVWANATSYTARRFFQGTGVPYENEFHIAQEEDVQTFTYYFAIHELWTAKDLPGLVIPRLAAILLIVFSGIWPHLKLIMLNLTWFFGRHPVRRTRTLQWLSGLGKWSLADVLVVCVMVGVLHLDWIVEPDAIKQGLMTDLPSLMEIVETLYTPQELCDKLLKMNCSSQRRIDMKAKCKTCSVTIGEAYAHPGWAGSMGKTILEGVDTSGGGSATLRVVGMRGIYAFCGAVILSILLSLIVDIFDVRAKRVAQQSEEELVVERLGLQDGERAVRRLIPETAAAPRRTRRNTASSDEGLEEPLLISDASAISATNSLEIEVGGDDGISSILSQPIASLFSFQFLVFSGVTAFVVFLAVDLFTMERLVYGAGPKLLSDILGVNFEKLYSMRSLMWTTGAAGGWDTMLMGTFGLFCVFGPFVRGVLLAFMVLLDQFKIPLSGLATAVSFLGSFCSWEVFAIAIVMVQMLMPTITNTIVQNPLCGQISDDGTCFMVEFNIIPYTFCALVLGGFLLVGLSWTATSRAMKHDETTETNASRRNVRPGRSIMSRVMTPNHDYQRLLSQVQEGQFDNTQEDGLEELVFETNQV</sequence>
<evidence type="ECO:0000313" key="4">
    <source>
        <dbReference type="EMBL" id="KAG7362689.1"/>
    </source>
</evidence>
<feature type="transmembrane region" description="Helical" evidence="2">
    <location>
        <begin position="541"/>
        <end position="562"/>
    </location>
</feature>
<reference evidence="4" key="1">
    <citation type="journal article" date="2021" name="Sci. Rep.">
        <title>Diploid genomic architecture of Nitzschia inconspicua, an elite biomass production diatom.</title>
        <authorList>
            <person name="Oliver A."/>
            <person name="Podell S."/>
            <person name="Pinowska A."/>
            <person name="Traller J.C."/>
            <person name="Smith S.R."/>
            <person name="McClure R."/>
            <person name="Beliaev A."/>
            <person name="Bohutskyi P."/>
            <person name="Hill E.A."/>
            <person name="Rabines A."/>
            <person name="Zheng H."/>
            <person name="Allen L.Z."/>
            <person name="Kuo A."/>
            <person name="Grigoriev I.V."/>
            <person name="Allen A.E."/>
            <person name="Hazlebeck D."/>
            <person name="Allen E.E."/>
        </authorList>
    </citation>
    <scope>NUCLEOTIDE SEQUENCE</scope>
    <source>
        <strain evidence="4">Hildebrandi</strain>
    </source>
</reference>
<protein>
    <submittedName>
        <fullName evidence="4">Paraquat-inducible protein A domain containing protein</fullName>
    </submittedName>
</protein>
<dbReference type="AlphaFoldDB" id="A0A9K3LHU1"/>
<evidence type="ECO:0000256" key="2">
    <source>
        <dbReference type="SAM" id="Phobius"/>
    </source>
</evidence>
<dbReference type="Pfam" id="PF04403">
    <property type="entry name" value="PqiA"/>
    <property type="match status" value="1"/>
</dbReference>
<keyword evidence="2" id="KW-1133">Transmembrane helix</keyword>
<gene>
    <name evidence="3" type="ORF">IV203_009450</name>
    <name evidence="4" type="ORF">IV203_026049</name>
</gene>
<organism evidence="4 5">
    <name type="scientific">Nitzschia inconspicua</name>
    <dbReference type="NCBI Taxonomy" id="303405"/>
    <lineage>
        <taxon>Eukaryota</taxon>
        <taxon>Sar</taxon>
        <taxon>Stramenopiles</taxon>
        <taxon>Ochrophyta</taxon>
        <taxon>Bacillariophyta</taxon>
        <taxon>Bacillariophyceae</taxon>
        <taxon>Bacillariophycidae</taxon>
        <taxon>Bacillariales</taxon>
        <taxon>Bacillariaceae</taxon>
        <taxon>Nitzschia</taxon>
    </lineage>
</organism>
<comment type="caution">
    <text evidence="4">The sequence shown here is derived from an EMBL/GenBank/DDBJ whole genome shotgun (WGS) entry which is preliminary data.</text>
</comment>
<feature type="transmembrane region" description="Helical" evidence="2">
    <location>
        <begin position="193"/>
        <end position="219"/>
    </location>
</feature>
<feature type="transmembrane region" description="Helical" evidence="2">
    <location>
        <begin position="356"/>
        <end position="376"/>
    </location>
</feature>
<dbReference type="Proteomes" id="UP000693970">
    <property type="component" value="Unassembled WGS sequence"/>
</dbReference>
<feature type="region of interest" description="Disordered" evidence="1">
    <location>
        <begin position="37"/>
        <end position="64"/>
    </location>
</feature>
<evidence type="ECO:0000256" key="1">
    <source>
        <dbReference type="SAM" id="MobiDB-lite"/>
    </source>
</evidence>
<feature type="region of interest" description="Disordered" evidence="1">
    <location>
        <begin position="1"/>
        <end position="21"/>
    </location>
</feature>
<feature type="transmembrane region" description="Helical" evidence="2">
    <location>
        <begin position="569"/>
        <end position="595"/>
    </location>
</feature>
<dbReference type="InterPro" id="IPR007498">
    <property type="entry name" value="PqiA-like"/>
</dbReference>
<keyword evidence="2" id="KW-0472">Membrane</keyword>